<evidence type="ECO:0000313" key="1">
    <source>
        <dbReference type="EnsemblMetazoa" id="GPPI051158-PA"/>
    </source>
</evidence>
<organism evidence="1 2">
    <name type="scientific">Glossina palpalis gambiensis</name>
    <dbReference type="NCBI Taxonomy" id="67801"/>
    <lineage>
        <taxon>Eukaryota</taxon>
        <taxon>Metazoa</taxon>
        <taxon>Ecdysozoa</taxon>
        <taxon>Arthropoda</taxon>
        <taxon>Hexapoda</taxon>
        <taxon>Insecta</taxon>
        <taxon>Pterygota</taxon>
        <taxon>Neoptera</taxon>
        <taxon>Endopterygota</taxon>
        <taxon>Diptera</taxon>
        <taxon>Brachycera</taxon>
        <taxon>Muscomorpha</taxon>
        <taxon>Hippoboscoidea</taxon>
        <taxon>Glossinidae</taxon>
        <taxon>Glossina</taxon>
    </lineage>
</organism>
<dbReference type="Proteomes" id="UP000092460">
    <property type="component" value="Unassembled WGS sequence"/>
</dbReference>
<name>A0A1B0C7C0_9MUSC</name>
<proteinExistence type="predicted"/>
<protein>
    <submittedName>
        <fullName evidence="1">Uncharacterized protein</fullName>
    </submittedName>
</protein>
<reference evidence="1" key="2">
    <citation type="submission" date="2020-05" db="UniProtKB">
        <authorList>
            <consortium name="EnsemblMetazoa"/>
        </authorList>
    </citation>
    <scope>IDENTIFICATION</scope>
    <source>
        <strain evidence="1">IAEA</strain>
    </source>
</reference>
<dbReference type="EMBL" id="JXJN01028051">
    <property type="status" value="NOT_ANNOTATED_CDS"/>
    <property type="molecule type" value="Genomic_DNA"/>
</dbReference>
<reference evidence="2" key="1">
    <citation type="submission" date="2015-01" db="EMBL/GenBank/DDBJ databases">
        <authorList>
            <person name="Aksoy S."/>
            <person name="Warren W."/>
            <person name="Wilson R.K."/>
        </authorList>
    </citation>
    <scope>NUCLEOTIDE SEQUENCE [LARGE SCALE GENOMIC DNA]</scope>
    <source>
        <strain evidence="2">IAEA</strain>
    </source>
</reference>
<sequence length="117" mass="13611">MLNANGHYQCDHSRNLIIRAVRRYYPNAVRILKNDTKSIENLLPLDNPMVERCERTFYEPVSRLSTRMILTAKYALDSESMSYKFLISSISNNKHKLISHSIPISIALNETKQLQKE</sequence>
<accession>A0A1B0C7C0</accession>
<keyword evidence="2" id="KW-1185">Reference proteome</keyword>
<evidence type="ECO:0000313" key="2">
    <source>
        <dbReference type="Proteomes" id="UP000092460"/>
    </source>
</evidence>
<dbReference type="VEuPathDB" id="VectorBase:GPPI051158"/>
<dbReference type="AlphaFoldDB" id="A0A1B0C7C0"/>
<dbReference type="EnsemblMetazoa" id="GPPI051158-RA">
    <property type="protein sequence ID" value="GPPI051158-PA"/>
    <property type="gene ID" value="GPPI051158"/>
</dbReference>